<keyword evidence="3" id="KW-1185">Reference proteome</keyword>
<dbReference type="GeneID" id="55660867"/>
<organism evidence="2 3">
    <name type="scientific">Streptomyces lunaelactis</name>
    <dbReference type="NCBI Taxonomy" id="1535768"/>
    <lineage>
        <taxon>Bacteria</taxon>
        <taxon>Bacillati</taxon>
        <taxon>Actinomycetota</taxon>
        <taxon>Actinomycetes</taxon>
        <taxon>Kitasatosporales</taxon>
        <taxon>Streptomycetaceae</taxon>
        <taxon>Streptomyces</taxon>
    </lineage>
</organism>
<evidence type="ECO:0000256" key="1">
    <source>
        <dbReference type="SAM" id="MobiDB-lite"/>
    </source>
</evidence>
<evidence type="ECO:0000313" key="2">
    <source>
        <dbReference type="EMBL" id="AVZ76968.1"/>
    </source>
</evidence>
<evidence type="ECO:0000313" key="3">
    <source>
        <dbReference type="Proteomes" id="UP000244201"/>
    </source>
</evidence>
<dbReference type="RefSeq" id="WP_108154258.1">
    <property type="nucleotide sequence ID" value="NZ_CP026304.1"/>
</dbReference>
<dbReference type="EMBL" id="CP026304">
    <property type="protein sequence ID" value="AVZ76968.1"/>
    <property type="molecule type" value="Genomic_DNA"/>
</dbReference>
<dbReference type="OrthoDB" id="3238779at2"/>
<proteinExistence type="predicted"/>
<feature type="region of interest" description="Disordered" evidence="1">
    <location>
        <begin position="55"/>
        <end position="76"/>
    </location>
</feature>
<dbReference type="Proteomes" id="UP000244201">
    <property type="component" value="Chromosome"/>
</dbReference>
<dbReference type="KEGG" id="slk:SLUN_37095"/>
<gene>
    <name evidence="2" type="ORF">SLUN_37095</name>
</gene>
<sequence>MQLYRELLALGYTGGYHVVNRYVSSVRRGTAIPFHAVTPSPRTITSWIMRPQEQLSPSDTAGLETMRSACPEITTA</sequence>
<reference evidence="2 3" key="1">
    <citation type="submission" date="2018-01" db="EMBL/GenBank/DDBJ databases">
        <title>Complete genome sequence of Streptomyces lunaelactis MM109T, a Ferroverdin A producer isolated from cave moonmilk deposits.</title>
        <authorList>
            <person name="Naome A."/>
            <person name="Martinet L."/>
            <person name="Maciejewska M."/>
            <person name="Anderssen S."/>
            <person name="Adam D."/>
            <person name="Tenconi E."/>
            <person name="Deflandre B."/>
            <person name="Arguelles-Arias A."/>
            <person name="Calusinska M."/>
            <person name="Copieters W."/>
            <person name="Karim L."/>
            <person name="Hanikenne M."/>
            <person name="Baurain D."/>
            <person name="van Wezel G."/>
            <person name="Smargiasso N."/>
            <person name="de Pauw E."/>
            <person name="Delfosse P."/>
            <person name="Rigali S."/>
        </authorList>
    </citation>
    <scope>NUCLEOTIDE SEQUENCE [LARGE SCALE GENOMIC DNA]</scope>
    <source>
        <strain evidence="2 3">MM109</strain>
    </source>
</reference>
<accession>A0A2R4TCW3</accession>
<protein>
    <submittedName>
        <fullName evidence="2">Uncharacterized protein</fullName>
    </submittedName>
</protein>
<dbReference type="AlphaFoldDB" id="A0A2R4TCW3"/>
<name>A0A2R4TCW3_9ACTN</name>